<dbReference type="Proteomes" id="UP000664169">
    <property type="component" value="Unassembled WGS sequence"/>
</dbReference>
<dbReference type="GO" id="GO:0004771">
    <property type="term" value="F:sterol ester esterase activity"/>
    <property type="evidence" value="ECO:0007669"/>
    <property type="project" value="TreeGrafter"/>
</dbReference>
<dbReference type="InterPro" id="IPR013094">
    <property type="entry name" value="AB_hydrolase_3"/>
</dbReference>
<dbReference type="GO" id="GO:0005829">
    <property type="term" value="C:cytosol"/>
    <property type="evidence" value="ECO:0007669"/>
    <property type="project" value="TreeGrafter"/>
</dbReference>
<feature type="compositionally biased region" description="Basic and acidic residues" evidence="2">
    <location>
        <begin position="544"/>
        <end position="555"/>
    </location>
</feature>
<protein>
    <recommendedName>
        <fullName evidence="3">Alpha/beta hydrolase fold-3 domain-containing protein</fullName>
    </recommendedName>
</protein>
<name>A0A8H3IQI8_9LECA</name>
<comment type="caution">
    <text evidence="4">The sequence shown here is derived from an EMBL/GenBank/DDBJ whole genome shotgun (WGS) entry which is preliminary data.</text>
</comment>
<dbReference type="AlphaFoldDB" id="A0A8H3IQI8"/>
<keyword evidence="5" id="KW-1185">Reference proteome</keyword>
<evidence type="ECO:0000259" key="3">
    <source>
        <dbReference type="Pfam" id="PF07859"/>
    </source>
</evidence>
<evidence type="ECO:0000313" key="4">
    <source>
        <dbReference type="EMBL" id="CAF9929680.1"/>
    </source>
</evidence>
<dbReference type="PANTHER" id="PTHR23025">
    <property type="entry name" value="TRIACYLGLYCEROL LIPASE"/>
    <property type="match status" value="1"/>
</dbReference>
<gene>
    <name evidence="4" type="ORF">GOMPHAMPRED_005449</name>
</gene>
<dbReference type="OrthoDB" id="5570009at2759"/>
<dbReference type="PROSITE" id="PS01174">
    <property type="entry name" value="LIPASE_GDXG_SER"/>
    <property type="match status" value="1"/>
</dbReference>
<reference evidence="4" key="1">
    <citation type="submission" date="2021-03" db="EMBL/GenBank/DDBJ databases">
        <authorList>
            <person name="Tagirdzhanova G."/>
        </authorList>
    </citation>
    <scope>NUCLEOTIDE SEQUENCE</scope>
</reference>
<sequence>MRIKQKWLRDIMSLVCTIYYLIAAEQADNKVRRVRATLTVEHLRVSWNKSTTPYLSLLTNIVRPKFTKYSPKKIRIPRPPDSSYKEPIIAWLYYDGPISTVNRHDKLILDVPGGGFVAMTPRNHDDKLFAWAGKSGLPVLSLDYRKAPEYPYPYALNECYDAYHTIVASQGRCVGFSGDKPIKIVVAGDSAGGNLATGLVLTIIQNAKLGSNHRRGMNLLPVPDGLILLYPALEMNMNSWMTDEQMSLIHSQRTKEANRRVLRKKSQDFYRHDPSTPQPSDDEEEKLLPPPSLGISNSSALLSDDDLQSPHPPATSGRDSVSQKTASVVLAKPRVLKTRLAMSSMISYVNDRVITPEMMRAMVILYVGPHTRPDFTTDYLLSPILAPDILLVDFPKTYFLTGERDPLVDDTVIFAGRLRQAKYTAFQQRKELGLVPSSRHFNEREYVEVNIIPGISHGFMQFPGLFPDAWKYIIRCTRWMEELFALASETPNHEYERSRRDSSLSNPGRAMTPKPRHHFRTGTESSADDDNPLEMTPLTINTDLTHHKSVDEGAKSEGVPASNTSHKREKQKTRNSRAKTDASHTSYIRKNSDSGLIAASETDLLKRRMRGFTAGLIGDMVEEPRTP</sequence>
<feature type="compositionally biased region" description="Basic and acidic residues" evidence="2">
    <location>
        <begin position="253"/>
        <end position="274"/>
    </location>
</feature>
<dbReference type="EMBL" id="CAJPDQ010000033">
    <property type="protein sequence ID" value="CAF9929680.1"/>
    <property type="molecule type" value="Genomic_DNA"/>
</dbReference>
<feature type="region of interest" description="Disordered" evidence="2">
    <location>
        <begin position="251"/>
        <end position="325"/>
    </location>
</feature>
<dbReference type="Pfam" id="PF07859">
    <property type="entry name" value="Abhydrolase_3"/>
    <property type="match status" value="2"/>
</dbReference>
<proteinExistence type="predicted"/>
<dbReference type="GO" id="GO:0019433">
    <property type="term" value="P:triglyceride catabolic process"/>
    <property type="evidence" value="ECO:0007669"/>
    <property type="project" value="TreeGrafter"/>
</dbReference>
<evidence type="ECO:0000256" key="1">
    <source>
        <dbReference type="PROSITE-ProRule" id="PRU10038"/>
    </source>
</evidence>
<dbReference type="PANTHER" id="PTHR23025:SF3">
    <property type="entry name" value="HORMONE-SENSITIVE LIPASE"/>
    <property type="match status" value="1"/>
</dbReference>
<dbReference type="GO" id="GO:0004806">
    <property type="term" value="F:triacylglycerol lipase activity"/>
    <property type="evidence" value="ECO:0007669"/>
    <property type="project" value="TreeGrafter"/>
</dbReference>
<evidence type="ECO:0000313" key="5">
    <source>
        <dbReference type="Proteomes" id="UP000664169"/>
    </source>
</evidence>
<feature type="domain" description="Alpha/beta hydrolase fold-3" evidence="3">
    <location>
        <begin position="324"/>
        <end position="423"/>
    </location>
</feature>
<feature type="region of interest" description="Disordered" evidence="2">
    <location>
        <begin position="490"/>
        <end position="588"/>
    </location>
</feature>
<dbReference type="Gene3D" id="3.40.50.1820">
    <property type="entry name" value="alpha/beta hydrolase"/>
    <property type="match status" value="2"/>
</dbReference>
<feature type="compositionally biased region" description="Basic and acidic residues" evidence="2">
    <location>
        <begin position="491"/>
        <end position="502"/>
    </location>
</feature>
<evidence type="ECO:0000256" key="2">
    <source>
        <dbReference type="SAM" id="MobiDB-lite"/>
    </source>
</evidence>
<dbReference type="InterPro" id="IPR029058">
    <property type="entry name" value="AB_hydrolase_fold"/>
</dbReference>
<feature type="domain" description="Alpha/beta hydrolase fold-3" evidence="3">
    <location>
        <begin position="113"/>
        <end position="263"/>
    </location>
</feature>
<feature type="compositionally biased region" description="Basic residues" evidence="2">
    <location>
        <begin position="565"/>
        <end position="577"/>
    </location>
</feature>
<organism evidence="4 5">
    <name type="scientific">Gomphillus americanus</name>
    <dbReference type="NCBI Taxonomy" id="1940652"/>
    <lineage>
        <taxon>Eukaryota</taxon>
        <taxon>Fungi</taxon>
        <taxon>Dikarya</taxon>
        <taxon>Ascomycota</taxon>
        <taxon>Pezizomycotina</taxon>
        <taxon>Lecanoromycetes</taxon>
        <taxon>OSLEUM clade</taxon>
        <taxon>Ostropomycetidae</taxon>
        <taxon>Ostropales</taxon>
        <taxon>Graphidaceae</taxon>
        <taxon>Gomphilloideae</taxon>
        <taxon>Gomphillus</taxon>
    </lineage>
</organism>
<dbReference type="InterPro" id="IPR033140">
    <property type="entry name" value="Lipase_GDXG_put_SER_AS"/>
</dbReference>
<dbReference type="SUPFAM" id="SSF53474">
    <property type="entry name" value="alpha/beta-Hydrolases"/>
    <property type="match status" value="1"/>
</dbReference>
<feature type="active site" evidence="1">
    <location>
        <position position="190"/>
    </location>
</feature>
<accession>A0A8H3IQI8</accession>